<dbReference type="SUPFAM" id="SSF54909">
    <property type="entry name" value="Dimeric alpha+beta barrel"/>
    <property type="match status" value="1"/>
</dbReference>
<reference evidence="3 4" key="1">
    <citation type="submission" date="2012-01" db="EMBL/GenBank/DDBJ databases">
        <title>Improved High-Quality Draft sequence of Saccharomonospora xinjiangensis XJ-54.</title>
        <authorList>
            <consortium name="US DOE Joint Genome Institute"/>
            <person name="Lucas S."/>
            <person name="Han J."/>
            <person name="Lapidus A."/>
            <person name="Cheng J.-F."/>
            <person name="Goodwin L."/>
            <person name="Pitluck S."/>
            <person name="Peters L."/>
            <person name="Mikhailova N."/>
            <person name="Teshima H."/>
            <person name="Detter J.C."/>
            <person name="Han C."/>
            <person name="Tapia R."/>
            <person name="Land M."/>
            <person name="Hauser L."/>
            <person name="Kyrpides N."/>
            <person name="Ivanova N."/>
            <person name="Pagani I."/>
            <person name="Brambilla E.-M."/>
            <person name="Klenk H.-P."/>
            <person name="Woyke T."/>
        </authorList>
    </citation>
    <scope>NUCLEOTIDE SEQUENCE [LARGE SCALE GENOMIC DNA]</scope>
    <source>
        <strain evidence="3 4">XJ-54</strain>
    </source>
</reference>
<accession>I0V8B4</accession>
<comment type="similarity">
    <text evidence="1">Belongs to the YciI family.</text>
</comment>
<dbReference type="Proteomes" id="UP000004691">
    <property type="component" value="Unassembled WGS sequence"/>
</dbReference>
<name>I0V8B4_9PSEU</name>
<sequence length="134" mass="13963">MFPALLGEVAEPGTTFLELSGRRVSVRAVTEGENAGAVLHLMRVRYTGSEEDAAPFVAAHVEYLRHHHGEGTFVVSGQTVPSPEGGAIVACGVDRATVEAIAARDPFVAAGVAEYSITSIEVGRVHPALAALLT</sequence>
<keyword evidence="4" id="KW-1185">Reference proteome</keyword>
<dbReference type="PANTHER" id="PTHR37828">
    <property type="entry name" value="GSR2449 PROTEIN"/>
    <property type="match status" value="1"/>
</dbReference>
<organism evidence="3 4">
    <name type="scientific">Saccharomonospora xinjiangensis XJ-54</name>
    <dbReference type="NCBI Taxonomy" id="882086"/>
    <lineage>
        <taxon>Bacteria</taxon>
        <taxon>Bacillati</taxon>
        <taxon>Actinomycetota</taxon>
        <taxon>Actinomycetes</taxon>
        <taxon>Pseudonocardiales</taxon>
        <taxon>Pseudonocardiaceae</taxon>
        <taxon>Saccharomonospora</taxon>
    </lineage>
</organism>
<evidence type="ECO:0000313" key="4">
    <source>
        <dbReference type="Proteomes" id="UP000004691"/>
    </source>
</evidence>
<dbReference type="Pfam" id="PF03795">
    <property type="entry name" value="YCII"/>
    <property type="match status" value="1"/>
</dbReference>
<proteinExistence type="inferred from homology"/>
<dbReference type="EMBL" id="JH636049">
    <property type="protein sequence ID" value="EID56367.1"/>
    <property type="molecule type" value="Genomic_DNA"/>
</dbReference>
<evidence type="ECO:0000259" key="2">
    <source>
        <dbReference type="Pfam" id="PF03795"/>
    </source>
</evidence>
<gene>
    <name evidence="3" type="ORF">SacxiDRAFT_4185</name>
</gene>
<dbReference type="HOGENOM" id="CLU_110355_6_0_11"/>
<dbReference type="AlphaFoldDB" id="I0V8B4"/>
<dbReference type="InterPro" id="IPR011008">
    <property type="entry name" value="Dimeric_a/b-barrel"/>
</dbReference>
<evidence type="ECO:0000256" key="1">
    <source>
        <dbReference type="ARBA" id="ARBA00007689"/>
    </source>
</evidence>
<dbReference type="STRING" id="882086.SacxiDRAFT_4185"/>
<feature type="domain" description="YCII-related" evidence="2">
    <location>
        <begin position="49"/>
        <end position="119"/>
    </location>
</feature>
<dbReference type="Gene3D" id="3.30.70.1060">
    <property type="entry name" value="Dimeric alpha+beta barrel"/>
    <property type="match status" value="1"/>
</dbReference>
<dbReference type="eggNOG" id="COG2350">
    <property type="taxonomic scope" value="Bacteria"/>
</dbReference>
<protein>
    <recommendedName>
        <fullName evidence="2">YCII-related domain-containing protein</fullName>
    </recommendedName>
</protein>
<evidence type="ECO:0000313" key="3">
    <source>
        <dbReference type="EMBL" id="EID56367.1"/>
    </source>
</evidence>
<dbReference type="InterPro" id="IPR005545">
    <property type="entry name" value="YCII"/>
</dbReference>
<dbReference type="PANTHER" id="PTHR37828:SF1">
    <property type="entry name" value="YCII-RELATED DOMAIN-CONTAINING PROTEIN"/>
    <property type="match status" value="1"/>
</dbReference>